<sequence>MDIVNTVVSTLGGLLKPKAKPRRRRKGVRTSKRRTSTARRRTTRTRSRRRTRSYSRR</sequence>
<protein>
    <submittedName>
        <fullName evidence="2">Uncharacterized protein</fullName>
    </submittedName>
</protein>
<feature type="compositionally biased region" description="Basic residues" evidence="1">
    <location>
        <begin position="17"/>
        <end position="57"/>
    </location>
</feature>
<feature type="region of interest" description="Disordered" evidence="1">
    <location>
        <begin position="1"/>
        <end position="57"/>
    </location>
</feature>
<proteinExistence type="predicted"/>
<reference evidence="2 3" key="1">
    <citation type="submission" date="2021-04" db="EMBL/GenBank/DDBJ databases">
        <title>Mariniflexile gromovii gen. nov., sp. nov., a gliding bacterium isolated from the sea urchin Strongylocentrotus intermedius.</title>
        <authorList>
            <person name="Ko S."/>
            <person name="Le V."/>
            <person name="Ahn C.-Y."/>
            <person name="Oh H.-M."/>
        </authorList>
    </citation>
    <scope>NUCLEOTIDE SEQUENCE [LARGE SCALE GENOMIC DNA]</scope>
    <source>
        <strain evidence="2 3">KCTC 12570</strain>
    </source>
</reference>
<comment type="caution">
    <text evidence="2">The sequence shown here is derived from an EMBL/GenBank/DDBJ whole genome shotgun (WGS) entry which is preliminary data.</text>
</comment>
<accession>A0ABS4BP62</accession>
<gene>
    <name evidence="2" type="ORF">J8H85_00995</name>
</gene>
<keyword evidence="3" id="KW-1185">Reference proteome</keyword>
<dbReference type="EMBL" id="JAGJCB010000001">
    <property type="protein sequence ID" value="MBP0902389.1"/>
    <property type="molecule type" value="Genomic_DNA"/>
</dbReference>
<evidence type="ECO:0000313" key="2">
    <source>
        <dbReference type="EMBL" id="MBP0902389.1"/>
    </source>
</evidence>
<dbReference type="Proteomes" id="UP000670776">
    <property type="component" value="Unassembled WGS sequence"/>
</dbReference>
<organism evidence="2 3">
    <name type="scientific">Mariniflexile gromovii</name>
    <dbReference type="NCBI Taxonomy" id="362523"/>
    <lineage>
        <taxon>Bacteria</taxon>
        <taxon>Pseudomonadati</taxon>
        <taxon>Bacteroidota</taxon>
        <taxon>Flavobacteriia</taxon>
        <taxon>Flavobacteriales</taxon>
        <taxon>Flavobacteriaceae</taxon>
        <taxon>Mariniflexile</taxon>
    </lineage>
</organism>
<evidence type="ECO:0000313" key="3">
    <source>
        <dbReference type="Proteomes" id="UP000670776"/>
    </source>
</evidence>
<name>A0ABS4BP62_9FLAO</name>
<evidence type="ECO:0000256" key="1">
    <source>
        <dbReference type="SAM" id="MobiDB-lite"/>
    </source>
</evidence>
<dbReference type="RefSeq" id="WP_209651767.1">
    <property type="nucleotide sequence ID" value="NZ_JAGJCB010000001.1"/>
</dbReference>